<reference evidence="2" key="2">
    <citation type="submission" date="2019-01" db="EMBL/GenBank/DDBJ databases">
        <authorList>
            <consortium name="NCBI Pathogen Detection Project"/>
        </authorList>
    </citation>
    <scope>NUCLEOTIDE SEQUENCE</scope>
    <source>
        <strain evidence="2">BCW_3452</strain>
    </source>
</reference>
<comment type="caution">
    <text evidence="2">The sequence shown here is derived from an EMBL/GenBank/DDBJ whole genome shotgun (WGS) entry which is preliminary data.</text>
</comment>
<dbReference type="EMBL" id="DACRBY010000020">
    <property type="protein sequence ID" value="HAS8541266.1"/>
    <property type="molecule type" value="Genomic_DNA"/>
</dbReference>
<evidence type="ECO:0000256" key="1">
    <source>
        <dbReference type="SAM" id="MobiDB-lite"/>
    </source>
</evidence>
<name>A0A8H9N1T5_VIBVL</name>
<feature type="region of interest" description="Disordered" evidence="1">
    <location>
        <begin position="49"/>
        <end position="72"/>
    </location>
</feature>
<accession>A0A8H9N1T5</accession>
<sequence length="72" mass="8418">MGAYSHLSKNVRLQRAHEEIYEPSSPPSEQRIKVCTQKWDVTLEEITQWEEATTSPEAQEEEQARAESWHGY</sequence>
<protein>
    <submittedName>
        <fullName evidence="2">Uncharacterized protein</fullName>
    </submittedName>
</protein>
<dbReference type="Proteomes" id="UP000863257">
    <property type="component" value="Unassembled WGS sequence"/>
</dbReference>
<proteinExistence type="predicted"/>
<gene>
    <name evidence="2" type="ORF">I7730_15900</name>
</gene>
<reference evidence="2" key="1">
    <citation type="journal article" date="2018" name="Genome Biol.">
        <title>SKESA: strategic k-mer extension for scrupulous assemblies.</title>
        <authorList>
            <person name="Souvorov A."/>
            <person name="Agarwala R."/>
            <person name="Lipman D.J."/>
        </authorList>
    </citation>
    <scope>NUCLEOTIDE SEQUENCE</scope>
    <source>
        <strain evidence="2">BCW_3452</strain>
    </source>
</reference>
<evidence type="ECO:0000313" key="2">
    <source>
        <dbReference type="EMBL" id="HAS8541266.1"/>
    </source>
</evidence>
<feature type="compositionally biased region" description="Basic and acidic residues" evidence="1">
    <location>
        <begin position="62"/>
        <end position="72"/>
    </location>
</feature>
<dbReference type="AlphaFoldDB" id="A0A8H9N1T5"/>
<organism evidence="2">
    <name type="scientific">Vibrio vulnificus</name>
    <dbReference type="NCBI Taxonomy" id="672"/>
    <lineage>
        <taxon>Bacteria</taxon>
        <taxon>Pseudomonadati</taxon>
        <taxon>Pseudomonadota</taxon>
        <taxon>Gammaproteobacteria</taxon>
        <taxon>Vibrionales</taxon>
        <taxon>Vibrionaceae</taxon>
        <taxon>Vibrio</taxon>
    </lineage>
</organism>